<dbReference type="EMBL" id="CP049865">
    <property type="protein sequence ID" value="QIK73579.1"/>
    <property type="molecule type" value="Genomic_DNA"/>
</dbReference>
<evidence type="ECO:0000313" key="6">
    <source>
        <dbReference type="EMBL" id="QIK73579.1"/>
    </source>
</evidence>
<evidence type="ECO:0000256" key="4">
    <source>
        <dbReference type="ARBA" id="ARBA00022833"/>
    </source>
</evidence>
<reference evidence="6 7" key="1">
    <citation type="submission" date="2020-03" db="EMBL/GenBank/DDBJ databases">
        <title>Propioniciclava sp. nov., isolated from Hydrophilus acuminatus.</title>
        <authorList>
            <person name="Hyun D.-W."/>
            <person name="Bae J.-W."/>
        </authorList>
    </citation>
    <scope>NUCLEOTIDE SEQUENCE [LARGE SCALE GENOMIC DNA]</scope>
    <source>
        <strain evidence="6 7">HDW11</strain>
    </source>
</reference>
<sequence>MFLASFPAGPWQANCYLFGLTDGHVVVVDPGVDAAETVRRAVEEHDLTVDAVLLTHGHIDHVAEAAQVADHFGVPAWLHGADRELLTDPSSGREQMQQMIAQLGVEVREPADLRLIEGGETLHAAGADFDVVHAPGHRPGCVLFRVRPDEPLEGDLDELIFTGDVVFAGSIGRTDLPGGDDAVMRATLRDVVLPLPDAAALLPGHGPTTTMNHERTTNPYLQEAYLT</sequence>
<dbReference type="Proteomes" id="UP000501058">
    <property type="component" value="Chromosome"/>
</dbReference>
<dbReference type="InterPro" id="IPR001279">
    <property type="entry name" value="Metallo-B-lactamas"/>
</dbReference>
<dbReference type="GO" id="GO:0046872">
    <property type="term" value="F:metal ion binding"/>
    <property type="evidence" value="ECO:0007669"/>
    <property type="project" value="UniProtKB-KW"/>
</dbReference>
<dbReference type="RefSeq" id="WP_166234646.1">
    <property type="nucleotide sequence ID" value="NZ_CP049865.1"/>
</dbReference>
<name>A0A6G7YA31_9ACTN</name>
<dbReference type="SUPFAM" id="SSF56281">
    <property type="entry name" value="Metallo-hydrolase/oxidoreductase"/>
    <property type="match status" value="1"/>
</dbReference>
<dbReference type="GO" id="GO:0016787">
    <property type="term" value="F:hydrolase activity"/>
    <property type="evidence" value="ECO:0007669"/>
    <property type="project" value="UniProtKB-KW"/>
</dbReference>
<feature type="domain" description="Metallo-beta-lactamase" evidence="5">
    <location>
        <begin position="12"/>
        <end position="205"/>
    </location>
</feature>
<evidence type="ECO:0000256" key="1">
    <source>
        <dbReference type="ARBA" id="ARBA00001947"/>
    </source>
</evidence>
<dbReference type="CDD" id="cd06262">
    <property type="entry name" value="metallo-hydrolase-like_MBL-fold"/>
    <property type="match status" value="1"/>
</dbReference>
<evidence type="ECO:0000256" key="2">
    <source>
        <dbReference type="ARBA" id="ARBA00022723"/>
    </source>
</evidence>
<accession>A0A6G7YA31</accession>
<dbReference type="InterPro" id="IPR036866">
    <property type="entry name" value="RibonucZ/Hydroxyglut_hydro"/>
</dbReference>
<keyword evidence="3 6" id="KW-0378">Hydrolase</keyword>
<gene>
    <name evidence="6" type="ORF">G7070_16550</name>
</gene>
<evidence type="ECO:0000259" key="5">
    <source>
        <dbReference type="SMART" id="SM00849"/>
    </source>
</evidence>
<dbReference type="PANTHER" id="PTHR46233">
    <property type="entry name" value="HYDROXYACYLGLUTATHIONE HYDROLASE GLOC"/>
    <property type="match status" value="1"/>
</dbReference>
<dbReference type="SMART" id="SM00849">
    <property type="entry name" value="Lactamase_B"/>
    <property type="match status" value="1"/>
</dbReference>
<evidence type="ECO:0000256" key="3">
    <source>
        <dbReference type="ARBA" id="ARBA00022801"/>
    </source>
</evidence>
<dbReference type="Pfam" id="PF00753">
    <property type="entry name" value="Lactamase_B"/>
    <property type="match status" value="1"/>
</dbReference>
<dbReference type="KEGG" id="prv:G7070_16550"/>
<dbReference type="AlphaFoldDB" id="A0A6G7YA31"/>
<dbReference type="Gene3D" id="3.60.15.10">
    <property type="entry name" value="Ribonuclease Z/Hydroxyacylglutathione hydrolase-like"/>
    <property type="match status" value="1"/>
</dbReference>
<organism evidence="6 7">
    <name type="scientific">Propioniciclava coleopterorum</name>
    <dbReference type="NCBI Taxonomy" id="2714937"/>
    <lineage>
        <taxon>Bacteria</taxon>
        <taxon>Bacillati</taxon>
        <taxon>Actinomycetota</taxon>
        <taxon>Actinomycetes</taxon>
        <taxon>Propionibacteriales</taxon>
        <taxon>Propionibacteriaceae</taxon>
        <taxon>Propioniciclava</taxon>
    </lineage>
</organism>
<keyword evidence="2" id="KW-0479">Metal-binding</keyword>
<protein>
    <submittedName>
        <fullName evidence="6">MBL fold metallo-hydrolase</fullName>
    </submittedName>
</protein>
<evidence type="ECO:0000313" key="7">
    <source>
        <dbReference type="Proteomes" id="UP000501058"/>
    </source>
</evidence>
<keyword evidence="7" id="KW-1185">Reference proteome</keyword>
<dbReference type="InterPro" id="IPR051453">
    <property type="entry name" value="MBL_Glyoxalase_II"/>
</dbReference>
<comment type="cofactor">
    <cofactor evidence="1">
        <name>Zn(2+)</name>
        <dbReference type="ChEBI" id="CHEBI:29105"/>
    </cofactor>
</comment>
<keyword evidence="4" id="KW-0862">Zinc</keyword>
<dbReference type="PANTHER" id="PTHR46233:SF3">
    <property type="entry name" value="HYDROXYACYLGLUTATHIONE HYDROLASE GLOC"/>
    <property type="match status" value="1"/>
</dbReference>
<proteinExistence type="predicted"/>